<keyword evidence="1" id="KW-0812">Transmembrane</keyword>
<evidence type="ECO:0000256" key="1">
    <source>
        <dbReference type="SAM" id="Phobius"/>
    </source>
</evidence>
<proteinExistence type="predicted"/>
<organism evidence="2 3">
    <name type="scientific">Clostridium butyricum</name>
    <dbReference type="NCBI Taxonomy" id="1492"/>
    <lineage>
        <taxon>Bacteria</taxon>
        <taxon>Bacillati</taxon>
        <taxon>Bacillota</taxon>
        <taxon>Clostridia</taxon>
        <taxon>Eubacteriales</taxon>
        <taxon>Clostridiaceae</taxon>
        <taxon>Clostridium</taxon>
    </lineage>
</organism>
<keyword evidence="1" id="KW-0472">Membrane</keyword>
<name>A0A2S7FBR3_CLOBU</name>
<protein>
    <submittedName>
        <fullName evidence="2">Uncharacterized protein</fullName>
    </submittedName>
</protein>
<feature type="transmembrane region" description="Helical" evidence="1">
    <location>
        <begin position="12"/>
        <end position="40"/>
    </location>
</feature>
<dbReference type="Proteomes" id="UP000238081">
    <property type="component" value="Unassembled WGS sequence"/>
</dbReference>
<dbReference type="EMBL" id="LRDH01000100">
    <property type="protein sequence ID" value="PPV15369.1"/>
    <property type="molecule type" value="Genomic_DNA"/>
</dbReference>
<evidence type="ECO:0000313" key="3">
    <source>
        <dbReference type="Proteomes" id="UP000238081"/>
    </source>
</evidence>
<reference evidence="2 3" key="1">
    <citation type="submission" date="2016-01" db="EMBL/GenBank/DDBJ databases">
        <title>Characterization of the Clostridium difficile lineages that are prevalent in Hong Kong and China.</title>
        <authorList>
            <person name="Kwok J.S.-L."/>
            <person name="Lam W.-Y."/>
            <person name="Ip M."/>
            <person name="Chan T.-F."/>
            <person name="Hawkey P.M."/>
            <person name="Tsui S.K.-W."/>
        </authorList>
    </citation>
    <scope>NUCLEOTIDE SEQUENCE [LARGE SCALE GENOMIC DNA]</scope>
    <source>
        <strain evidence="2 3">300064</strain>
    </source>
</reference>
<sequence length="69" mass="7592">MLFEGVNKIKNILIIFGFIGALTAVWRLSGTIGVICMMIYNTVGIDPLITGGAVLSKFIDYYGKEYKSI</sequence>
<dbReference type="RefSeq" id="WP_043666570.1">
    <property type="nucleotide sequence ID" value="NZ_JSEG01000025.1"/>
</dbReference>
<accession>A0A2S7FBR3</accession>
<keyword evidence="1" id="KW-1133">Transmembrane helix</keyword>
<gene>
    <name evidence="2" type="ORF">AWN73_12040</name>
</gene>
<dbReference type="AlphaFoldDB" id="A0A2S7FBR3"/>
<comment type="caution">
    <text evidence="2">The sequence shown here is derived from an EMBL/GenBank/DDBJ whole genome shotgun (WGS) entry which is preliminary data.</text>
</comment>
<evidence type="ECO:0000313" key="2">
    <source>
        <dbReference type="EMBL" id="PPV15369.1"/>
    </source>
</evidence>